<dbReference type="OrthoDB" id="1503028at2759"/>
<dbReference type="AlphaFoldDB" id="A0A2U1LT77"/>
<accession>A0A2U1LT77</accession>
<keyword evidence="4" id="KW-0539">Nucleus</keyword>
<name>A0A2U1LT77_ARTAN</name>
<dbReference type="GO" id="GO:0000785">
    <property type="term" value="C:chromatin"/>
    <property type="evidence" value="ECO:0007669"/>
    <property type="project" value="TreeGrafter"/>
</dbReference>
<evidence type="ECO:0000256" key="2">
    <source>
        <dbReference type="ARBA" id="ARBA00006801"/>
    </source>
</evidence>
<evidence type="ECO:0000313" key="5">
    <source>
        <dbReference type="EMBL" id="PWA52199.1"/>
    </source>
</evidence>
<gene>
    <name evidence="5" type="ORF">CTI12_AA469330</name>
</gene>
<comment type="subcellular location">
    <subcellularLocation>
        <location evidence="1">Nucleus</location>
    </subcellularLocation>
</comment>
<dbReference type="GO" id="GO:0032454">
    <property type="term" value="F:histone H3K9 demethylase activity"/>
    <property type="evidence" value="ECO:0007669"/>
    <property type="project" value="InterPro"/>
</dbReference>
<dbReference type="GO" id="GO:0046872">
    <property type="term" value="F:metal ion binding"/>
    <property type="evidence" value="ECO:0007669"/>
    <property type="project" value="UniProtKB-KW"/>
</dbReference>
<sequence length="292" mass="33805">MELQLDLIMYSSKKRKPDVEARNESQIKHDSNPDAKDLVIGCNNCGLNKYCVSCIAKWYPTVPEEEFVKACPVCCNTCICKTCKSTNGWLSETESNVEDSDEKMSNATSGLWRGLNVGPEAKDLLQSIEHRYPNTFKTVEFRTEGLWLHVLKHFYEVIKGFLETSVNTLTEDQITKLDNQIKECNLFSFDLSWAHHRLDMVKMLKFGKHPLQQELTVLDDSLQQVYEKVIEREKEYLEALKKLKECQLEYNGITLARKNKEQEITEEMKNRFGDEYDCVLNANLGFGLLTEY</sequence>
<dbReference type="GO" id="GO:0006357">
    <property type="term" value="P:regulation of transcription by RNA polymerase II"/>
    <property type="evidence" value="ECO:0007669"/>
    <property type="project" value="TreeGrafter"/>
</dbReference>
<evidence type="ECO:0000256" key="3">
    <source>
        <dbReference type="ARBA" id="ARBA00022723"/>
    </source>
</evidence>
<keyword evidence="6" id="KW-1185">Reference proteome</keyword>
<evidence type="ECO:0000313" key="6">
    <source>
        <dbReference type="Proteomes" id="UP000245207"/>
    </source>
</evidence>
<dbReference type="Proteomes" id="UP000245207">
    <property type="component" value="Unassembled WGS sequence"/>
</dbReference>
<dbReference type="PANTHER" id="PTHR12549">
    <property type="entry name" value="JMJC DOMAIN-CONTAINING HISTONE DEMETHYLATION PROTEIN"/>
    <property type="match status" value="1"/>
</dbReference>
<dbReference type="STRING" id="35608.A0A2U1LT77"/>
<dbReference type="InterPro" id="IPR045109">
    <property type="entry name" value="LSDs-like"/>
</dbReference>
<dbReference type="EMBL" id="PKPP01007875">
    <property type="protein sequence ID" value="PWA52199.1"/>
    <property type="molecule type" value="Genomic_DNA"/>
</dbReference>
<protein>
    <submittedName>
        <fullName evidence="5">JmjC domain-containing protein</fullName>
    </submittedName>
</protein>
<evidence type="ECO:0000256" key="4">
    <source>
        <dbReference type="ARBA" id="ARBA00023242"/>
    </source>
</evidence>
<comment type="caution">
    <text evidence="5">The sequence shown here is derived from an EMBL/GenBank/DDBJ whole genome shotgun (WGS) entry which is preliminary data.</text>
</comment>
<proteinExistence type="inferred from homology"/>
<dbReference type="GO" id="GO:0031490">
    <property type="term" value="F:chromatin DNA binding"/>
    <property type="evidence" value="ECO:0007669"/>
    <property type="project" value="TreeGrafter"/>
</dbReference>
<dbReference type="GO" id="GO:0000118">
    <property type="term" value="C:histone deacetylase complex"/>
    <property type="evidence" value="ECO:0007669"/>
    <property type="project" value="TreeGrafter"/>
</dbReference>
<organism evidence="5 6">
    <name type="scientific">Artemisia annua</name>
    <name type="common">Sweet wormwood</name>
    <dbReference type="NCBI Taxonomy" id="35608"/>
    <lineage>
        <taxon>Eukaryota</taxon>
        <taxon>Viridiplantae</taxon>
        <taxon>Streptophyta</taxon>
        <taxon>Embryophyta</taxon>
        <taxon>Tracheophyta</taxon>
        <taxon>Spermatophyta</taxon>
        <taxon>Magnoliopsida</taxon>
        <taxon>eudicotyledons</taxon>
        <taxon>Gunneridae</taxon>
        <taxon>Pentapetalae</taxon>
        <taxon>asterids</taxon>
        <taxon>campanulids</taxon>
        <taxon>Asterales</taxon>
        <taxon>Asteraceae</taxon>
        <taxon>Asteroideae</taxon>
        <taxon>Anthemideae</taxon>
        <taxon>Artemisiinae</taxon>
        <taxon>Artemisia</taxon>
    </lineage>
</organism>
<keyword evidence="3" id="KW-0479">Metal-binding</keyword>
<reference evidence="5 6" key="1">
    <citation type="journal article" date="2018" name="Mol. Plant">
        <title>The genome of Artemisia annua provides insight into the evolution of Asteraceae family and artemisinin biosynthesis.</title>
        <authorList>
            <person name="Shen Q."/>
            <person name="Zhang L."/>
            <person name="Liao Z."/>
            <person name="Wang S."/>
            <person name="Yan T."/>
            <person name="Shi P."/>
            <person name="Liu M."/>
            <person name="Fu X."/>
            <person name="Pan Q."/>
            <person name="Wang Y."/>
            <person name="Lv Z."/>
            <person name="Lu X."/>
            <person name="Zhang F."/>
            <person name="Jiang W."/>
            <person name="Ma Y."/>
            <person name="Chen M."/>
            <person name="Hao X."/>
            <person name="Li L."/>
            <person name="Tang Y."/>
            <person name="Lv G."/>
            <person name="Zhou Y."/>
            <person name="Sun X."/>
            <person name="Brodelius P.E."/>
            <person name="Rose J.K.C."/>
            <person name="Tang K."/>
        </authorList>
    </citation>
    <scope>NUCLEOTIDE SEQUENCE [LARGE SCALE GENOMIC DNA]</scope>
    <source>
        <strain evidence="6">cv. Huhao1</strain>
        <tissue evidence="5">Leaf</tissue>
    </source>
</reference>
<evidence type="ECO:0000256" key="1">
    <source>
        <dbReference type="ARBA" id="ARBA00004123"/>
    </source>
</evidence>
<comment type="similarity">
    <text evidence="2">Belongs to the JARID1 histone demethylase family.</text>
</comment>
<dbReference type="GO" id="GO:0003712">
    <property type="term" value="F:transcription coregulator activity"/>
    <property type="evidence" value="ECO:0007669"/>
    <property type="project" value="TreeGrafter"/>
</dbReference>
<dbReference type="PANTHER" id="PTHR12549:SF11">
    <property type="entry name" value="LYSINE-SPECIFIC DEMETHYLASE JMJ25"/>
    <property type="match status" value="1"/>
</dbReference>